<dbReference type="Proteomes" id="UP000324222">
    <property type="component" value="Unassembled WGS sequence"/>
</dbReference>
<proteinExistence type="predicted"/>
<evidence type="ECO:0000313" key="3">
    <source>
        <dbReference type="Proteomes" id="UP000324222"/>
    </source>
</evidence>
<name>A0A5B7JXX4_PORTR</name>
<dbReference type="AlphaFoldDB" id="A0A5B7JXX4"/>
<feature type="compositionally biased region" description="Low complexity" evidence="1">
    <location>
        <begin position="56"/>
        <end position="78"/>
    </location>
</feature>
<gene>
    <name evidence="2" type="ORF">E2C01_094818</name>
</gene>
<feature type="region of interest" description="Disordered" evidence="1">
    <location>
        <begin position="54"/>
        <end position="78"/>
    </location>
</feature>
<reference evidence="2 3" key="1">
    <citation type="submission" date="2019-05" db="EMBL/GenBank/DDBJ databases">
        <title>Another draft genome of Portunus trituberculatus and its Hox gene families provides insights of decapod evolution.</title>
        <authorList>
            <person name="Jeong J.-H."/>
            <person name="Song I."/>
            <person name="Kim S."/>
            <person name="Choi T."/>
            <person name="Kim D."/>
            <person name="Ryu S."/>
            <person name="Kim W."/>
        </authorList>
    </citation>
    <scope>NUCLEOTIDE SEQUENCE [LARGE SCALE GENOMIC DNA]</scope>
    <source>
        <tissue evidence="2">Muscle</tissue>
    </source>
</reference>
<protein>
    <submittedName>
        <fullName evidence="2">Uncharacterized protein</fullName>
    </submittedName>
</protein>
<dbReference type="EMBL" id="VSRR010118222">
    <property type="protein sequence ID" value="MPC99405.1"/>
    <property type="molecule type" value="Genomic_DNA"/>
</dbReference>
<evidence type="ECO:0000313" key="2">
    <source>
        <dbReference type="EMBL" id="MPC99405.1"/>
    </source>
</evidence>
<comment type="caution">
    <text evidence="2">The sequence shown here is derived from an EMBL/GenBank/DDBJ whole genome shotgun (WGS) entry which is preliminary data.</text>
</comment>
<evidence type="ECO:0000256" key="1">
    <source>
        <dbReference type="SAM" id="MobiDB-lite"/>
    </source>
</evidence>
<keyword evidence="3" id="KW-1185">Reference proteome</keyword>
<accession>A0A5B7JXX4</accession>
<organism evidence="2 3">
    <name type="scientific">Portunus trituberculatus</name>
    <name type="common">Swimming crab</name>
    <name type="synonym">Neptunus trituberculatus</name>
    <dbReference type="NCBI Taxonomy" id="210409"/>
    <lineage>
        <taxon>Eukaryota</taxon>
        <taxon>Metazoa</taxon>
        <taxon>Ecdysozoa</taxon>
        <taxon>Arthropoda</taxon>
        <taxon>Crustacea</taxon>
        <taxon>Multicrustacea</taxon>
        <taxon>Malacostraca</taxon>
        <taxon>Eumalacostraca</taxon>
        <taxon>Eucarida</taxon>
        <taxon>Decapoda</taxon>
        <taxon>Pleocyemata</taxon>
        <taxon>Brachyura</taxon>
        <taxon>Eubrachyura</taxon>
        <taxon>Portunoidea</taxon>
        <taxon>Portunidae</taxon>
        <taxon>Portuninae</taxon>
        <taxon>Portunus</taxon>
    </lineage>
</organism>
<sequence length="112" mass="12407">MMKGQRCVRCRGRAARRTSPSCKLTRGSHVTSLTHEQIASLRDALGPEEARFMRGTSRNSSSSTATITTSTSSSFESSHSYMLSLQLYQKGRKYSIMVRRAGRGLSSIEENV</sequence>